<dbReference type="CDD" id="cd01066">
    <property type="entry name" value="APP_MetAP"/>
    <property type="match status" value="1"/>
</dbReference>
<dbReference type="AlphaFoldDB" id="A0A0W1R9X3"/>
<feature type="domain" description="Peptidase M24" evidence="2">
    <location>
        <begin position="160"/>
        <end position="357"/>
    </location>
</feature>
<dbReference type="InterPro" id="IPR050659">
    <property type="entry name" value="Peptidase_M24B"/>
</dbReference>
<proteinExistence type="predicted"/>
<reference evidence="3 4" key="1">
    <citation type="submission" date="2015-12" db="EMBL/GenBank/DDBJ databases">
        <title>Haloprofundus marisrubri gen. nov., sp. nov., an extremely halophilic archaeon isolated from the Discovery deep brine-seawater interface in the Red Sea.</title>
        <authorList>
            <person name="Zhang G."/>
            <person name="Stingl U."/>
            <person name="Rashid M."/>
        </authorList>
    </citation>
    <scope>NUCLEOTIDE SEQUENCE [LARGE SCALE GENOMIC DNA]</scope>
    <source>
        <strain evidence="3 4">SB9</strain>
    </source>
</reference>
<protein>
    <submittedName>
        <fullName evidence="3">Peptidase</fullName>
    </submittedName>
</protein>
<dbReference type="EMBL" id="LOPU01000029">
    <property type="protein sequence ID" value="KTG09509.1"/>
    <property type="molecule type" value="Genomic_DNA"/>
</dbReference>
<gene>
    <name evidence="3" type="ORF">AUR64_17220</name>
</gene>
<dbReference type="PANTHER" id="PTHR46112:SF2">
    <property type="entry name" value="XAA-PRO AMINOPEPTIDASE P-RELATED"/>
    <property type="match status" value="1"/>
</dbReference>
<dbReference type="PANTHER" id="PTHR46112">
    <property type="entry name" value="AMINOPEPTIDASE"/>
    <property type="match status" value="1"/>
</dbReference>
<evidence type="ECO:0000313" key="3">
    <source>
        <dbReference type="EMBL" id="KTG09509.1"/>
    </source>
</evidence>
<feature type="region of interest" description="Disordered" evidence="1">
    <location>
        <begin position="1"/>
        <end position="24"/>
    </location>
</feature>
<dbReference type="OrthoDB" id="202529at2157"/>
<dbReference type="InterPro" id="IPR036005">
    <property type="entry name" value="Creatinase/aminopeptidase-like"/>
</dbReference>
<dbReference type="SUPFAM" id="SSF55920">
    <property type="entry name" value="Creatinase/aminopeptidase"/>
    <property type="match status" value="1"/>
</dbReference>
<evidence type="ECO:0000313" key="4">
    <source>
        <dbReference type="Proteomes" id="UP000054387"/>
    </source>
</evidence>
<dbReference type="SUPFAM" id="SSF53092">
    <property type="entry name" value="Creatinase/prolidase N-terminal domain"/>
    <property type="match status" value="1"/>
</dbReference>
<accession>A0A0W1R9X3</accession>
<comment type="caution">
    <text evidence="3">The sequence shown here is derived from an EMBL/GenBank/DDBJ whole genome shotgun (WGS) entry which is preliminary data.</text>
</comment>
<keyword evidence="4" id="KW-1185">Reference proteome</keyword>
<dbReference type="Pfam" id="PF00557">
    <property type="entry name" value="Peptidase_M24"/>
    <property type="match status" value="1"/>
</dbReference>
<evidence type="ECO:0000259" key="2">
    <source>
        <dbReference type="Pfam" id="PF00557"/>
    </source>
</evidence>
<dbReference type="InterPro" id="IPR000994">
    <property type="entry name" value="Pept_M24"/>
</dbReference>
<dbReference type="InterPro" id="IPR029149">
    <property type="entry name" value="Creatin/AminoP/Spt16_N"/>
</dbReference>
<dbReference type="STRING" id="1514971.AUR64_17220"/>
<dbReference type="Proteomes" id="UP000054387">
    <property type="component" value="Unassembled WGS sequence"/>
</dbReference>
<dbReference type="Gene3D" id="3.90.230.10">
    <property type="entry name" value="Creatinase/methionine aminopeptidase superfamily"/>
    <property type="match status" value="1"/>
</dbReference>
<evidence type="ECO:0000256" key="1">
    <source>
        <dbReference type="SAM" id="MobiDB-lite"/>
    </source>
</evidence>
<organism evidence="3 4">
    <name type="scientific">Haloprofundus marisrubri</name>
    <dbReference type="NCBI Taxonomy" id="1514971"/>
    <lineage>
        <taxon>Archaea</taxon>
        <taxon>Methanobacteriati</taxon>
        <taxon>Methanobacteriota</taxon>
        <taxon>Stenosarchaea group</taxon>
        <taxon>Halobacteria</taxon>
        <taxon>Halobacteriales</taxon>
        <taxon>Haloferacaceae</taxon>
        <taxon>Haloprofundus</taxon>
    </lineage>
</organism>
<name>A0A0W1R9X3_9EURY</name>
<sequence>MTEHTDDNGATDGGSADTADSDRLADRRQRLGEYLDTAGLDAVWFARPNSFAWLTGGDNVVSATADLGVAAAGYVAPENEDAEDGEFRVVTDNIEAPRLVDEELPGEFTVETGQWYESSLAESVADNSPANAAADFDVPGFESVDASALRQPLSEGDIEAYRSLGRDTAAAVEQVCRQLESEDTEHEVASALRVTLSARGINAPVVLVGGSERAQSYRHYTPKLEPLGDYALVSVTAERDGLHASMTRTVAFDPPEWLAERHTKAMQVEATALGATRAVSRLGGSASSVFDGIQMAYEHVDYPDEWKHHHQGGAAGYAGREWFATPTADEKVHTPMAYAWNPTIQGAKSEDTVLVTEDGFEVLTSTGEWPTRNVVAIDYDDAVERHDVLTL</sequence>
<dbReference type="RefSeq" id="WP_058582661.1">
    <property type="nucleotide sequence ID" value="NZ_LOPU01000029.1"/>
</dbReference>